<dbReference type="EMBL" id="KN550787">
    <property type="protein sequence ID" value="KHJ93405.1"/>
    <property type="molecule type" value="Genomic_DNA"/>
</dbReference>
<name>A0A0B1TDG0_OESDE</name>
<dbReference type="OrthoDB" id="1669814at2759"/>
<reference evidence="1 2" key="1">
    <citation type="submission" date="2014-03" db="EMBL/GenBank/DDBJ databases">
        <title>Draft genome of the hookworm Oesophagostomum dentatum.</title>
        <authorList>
            <person name="Mitreva M."/>
        </authorList>
    </citation>
    <scope>NUCLEOTIDE SEQUENCE [LARGE SCALE GENOMIC DNA]</scope>
    <source>
        <strain evidence="1 2">OD-Hann</strain>
    </source>
</reference>
<gene>
    <name evidence="1" type="ORF">OESDEN_06686</name>
</gene>
<proteinExistence type="predicted"/>
<dbReference type="InterPro" id="IPR036291">
    <property type="entry name" value="NAD(P)-bd_dom_sf"/>
</dbReference>
<organism evidence="1 2">
    <name type="scientific">Oesophagostomum dentatum</name>
    <name type="common">Nodular worm</name>
    <dbReference type="NCBI Taxonomy" id="61180"/>
    <lineage>
        <taxon>Eukaryota</taxon>
        <taxon>Metazoa</taxon>
        <taxon>Ecdysozoa</taxon>
        <taxon>Nematoda</taxon>
        <taxon>Chromadorea</taxon>
        <taxon>Rhabditida</taxon>
        <taxon>Rhabditina</taxon>
        <taxon>Rhabditomorpha</taxon>
        <taxon>Strongyloidea</taxon>
        <taxon>Strongylidae</taxon>
        <taxon>Oesophagostomum</taxon>
    </lineage>
</organism>
<sequence>MWTPLHDSRSFFVVQVGGDVLGFAVDIGDNKQREELITRVASELGALDSLVVVPPENDVRGDILDSTASQFDKILEKFFF</sequence>
<dbReference type="AlphaFoldDB" id="A0A0B1TDG0"/>
<evidence type="ECO:0000313" key="2">
    <source>
        <dbReference type="Proteomes" id="UP000053660"/>
    </source>
</evidence>
<protein>
    <submittedName>
        <fullName evidence="1">Uncharacterized protein</fullName>
    </submittedName>
</protein>
<dbReference type="SUPFAM" id="SSF51735">
    <property type="entry name" value="NAD(P)-binding Rossmann-fold domains"/>
    <property type="match status" value="1"/>
</dbReference>
<accession>A0A0B1TDG0</accession>
<keyword evidence="2" id="KW-1185">Reference proteome</keyword>
<dbReference type="Proteomes" id="UP000053660">
    <property type="component" value="Unassembled WGS sequence"/>
</dbReference>
<evidence type="ECO:0000313" key="1">
    <source>
        <dbReference type="EMBL" id="KHJ93405.1"/>
    </source>
</evidence>